<feature type="non-terminal residue" evidence="2">
    <location>
        <position position="2009"/>
    </location>
</feature>
<feature type="compositionally biased region" description="Low complexity" evidence="1">
    <location>
        <begin position="1841"/>
        <end position="1855"/>
    </location>
</feature>
<feature type="compositionally biased region" description="Polar residues" evidence="1">
    <location>
        <begin position="294"/>
        <end position="311"/>
    </location>
</feature>
<feature type="compositionally biased region" description="Low complexity" evidence="1">
    <location>
        <begin position="1136"/>
        <end position="1150"/>
    </location>
</feature>
<feature type="region of interest" description="Disordered" evidence="1">
    <location>
        <begin position="1"/>
        <end position="85"/>
    </location>
</feature>
<feature type="compositionally biased region" description="Polar residues" evidence="1">
    <location>
        <begin position="179"/>
        <end position="232"/>
    </location>
</feature>
<feature type="compositionally biased region" description="Low complexity" evidence="1">
    <location>
        <begin position="1821"/>
        <end position="1830"/>
    </location>
</feature>
<feature type="compositionally biased region" description="Low complexity" evidence="1">
    <location>
        <begin position="266"/>
        <end position="290"/>
    </location>
</feature>
<feature type="compositionally biased region" description="Low complexity" evidence="1">
    <location>
        <begin position="389"/>
        <end position="404"/>
    </location>
</feature>
<feature type="region of interest" description="Disordered" evidence="1">
    <location>
        <begin position="438"/>
        <end position="537"/>
    </location>
</feature>
<dbReference type="Proteomes" id="UP001497623">
    <property type="component" value="Unassembled WGS sequence"/>
</dbReference>
<feature type="compositionally biased region" description="Basic and acidic residues" evidence="1">
    <location>
        <begin position="1787"/>
        <end position="1808"/>
    </location>
</feature>
<gene>
    <name evidence="2" type="ORF">MNOR_LOCUS28004</name>
</gene>
<feature type="region of interest" description="Disordered" evidence="1">
    <location>
        <begin position="1986"/>
        <end position="2009"/>
    </location>
</feature>
<feature type="compositionally biased region" description="Basic and acidic residues" evidence="1">
    <location>
        <begin position="1616"/>
        <end position="1626"/>
    </location>
</feature>
<sequence length="2009" mass="225615">MPGLRSLVARRRLSAGAPPYSQNPPPPSPLPPTPLQPVVSRSSATERHSAVPQYSHDSQERDRFEQMHHGNEFNLGGVRSGTLPPYLQEQSSYSYAQQWDNGVSESQRSGTSHSYLNQADSTQSNVQQPDSVHDNADYTVYHPFDSDIPPWPQFDARRPDTPHPYLNQENVLKANNNRYNPQFSLQPKENPNPLYQETSPPQSYKSNPQIQRTSPQLYGRTSDQDFPQALSSHQHRHQKSPMSYETPYLKEDRLSQDKDIIPKTMQNSPCQQQCSPQSSSSVYPSQSSQPFIDSPQSSVHSGSPQNFSNTPKHMESPQYISQYGSPNNPPHTSPQYGSPQNPCQTVKISGSPQNLVHNQQYGSPESPFHSSPHADSPKNISNSFIQSRSPKNSTLSSSQSLNSCPNSFETAHNAVLSPETRLISPNNLHLPKSENHFITPELKSKSQSLTFSTTTPSRESIKSTVPSPETGRFTSPKSNNDQATMPPPLPQSAHHDEKSVIFMPPPVSPPRPLKRTAPSYYPQRPNTSPPERCPTPPPSINDISALGSPNHKFDTSNLRTGLISPNKSEIRRDTPEMDAVCKNLKLSESNFDSKNLSNDLQKTFIPIEKSEVKEPLQAKNLIKQDIMENQSPSEEIHNHNPGTKESFKSPTNKYPEFKRPLTPSFPSPGTSQNPKTDIESSLARRGITITRKAVPSTINQRPDMPNSRMLSPRGQTTTRGFPKSPSRMFSSSQRQTFPKSPWSQAFVDWNPRQQTPHRGISSPRQPRTRAYSPRGRYSPRVGSFPLRAEPPCVSMTSVSSGRPIISTSLSKMVSERPPHSSLSQNDSSENLPKKTYAVESFQQNTASKNQEIVSQGELTSSNEKNLFQTTSVSHTVTQPSNPSTTYSSSSDTFSHSQTTHTNVMARPSNLSCNHTTELPKHNNHSTNQSQNKEIVKQDISRQCKEINSNENYLQYSESSSQSTSTNVGNFEKKQLASNSLGENHFESSYQANNSGANKYENCNYQNSSKSNISTSLYEDNDPVKKLSAMLPPTLSDAPRRRCDTPFPKMEDKLGDFNTHNTPYMNSVSPQIPSNYRKNNQYTYSTLLQNLQAERNATMSSYGQVINPMSRNSSISQFSNHSPLQSENNSDTIPYGSSSGTYASNSSSKNPFPFPTSPQMSEISRNLQQYYPPSGSQRIDQRSMPNEYMYARGQEEFISSNIRRDLYPYSSMAETMNTSSIPQYNYPLIPSLDVSNSSQYNDFTPRVPPSRVPQGYISVSRPATPVLPVNFSDQDIPQQSSNYQYYNKTDSREGINSNLSQGYTYGLIPQDVNRTDLQSDYCRRMFTTNPTPAPELEFAHRSTEPIRDYSKQDMSQLSLQMNYSQTTSQEGNRPSISQINESIEQPPISLDYSNRSLNQVQELSHNFSSPMVSPNSLQNISQEYNDQKVHGLSNDTVQEQNYTNNISSEINSNTNFRHEYSGPILSPSGEFPDISQEYYNQAEQPVGSDMEDDQITPGLPDVLRKSELYEEFIPSNPVSEDSNMLKYSNQESSNISMSIEKSNISISSNDANSLDKSYNMDQCESISNSFQEKELQDDYRSNKDSLDQSVSDWEHSQEDLQFGRISQELQYSDQENESIKNSKEKEQSQSCDSVPVEEEPEISEIINKKDICMNSLDDNLKLIISKDKSNSGIFSASDSPSSSFGSPASKPSPNSQDRIVIKMKRSDVRIKEESGIIENLKDSSKGNPKPLWTIDSIISKREDEKGYTSQDEDDYENPEYSYSENGNLVQESNNDVNENKMSVNGNECKNENLDSNKNHMKSLVEEKLDSSNINIKNEADSSDSCLDNNSSGVDHPSLEKLSSPTPSLESCSSVSSINPAAGTKRRHSSGHGDSSYASAESNDESTSVKNCKIVIQRNHRSDSYSCYSLSENQRVITERDRRISEGEQALDTQCKGNKIKRKSFESDKFYDYTISNIKQENFKEPEVYTDEDSLSLKELSILERRRRYSEREKRISESETRPKRRAAVEA</sequence>
<feature type="compositionally biased region" description="Polar residues" evidence="1">
    <location>
        <begin position="1870"/>
        <end position="1882"/>
    </location>
</feature>
<feature type="region of interest" description="Disordered" evidence="1">
    <location>
        <begin position="98"/>
        <end position="167"/>
    </location>
</feature>
<feature type="compositionally biased region" description="Polar residues" evidence="1">
    <location>
        <begin position="98"/>
        <end position="130"/>
    </location>
</feature>
<organism evidence="2 3">
    <name type="scientific">Meganyctiphanes norvegica</name>
    <name type="common">Northern krill</name>
    <name type="synonym">Thysanopoda norvegica</name>
    <dbReference type="NCBI Taxonomy" id="48144"/>
    <lineage>
        <taxon>Eukaryota</taxon>
        <taxon>Metazoa</taxon>
        <taxon>Ecdysozoa</taxon>
        <taxon>Arthropoda</taxon>
        <taxon>Crustacea</taxon>
        <taxon>Multicrustacea</taxon>
        <taxon>Malacostraca</taxon>
        <taxon>Eumalacostraca</taxon>
        <taxon>Eucarida</taxon>
        <taxon>Euphausiacea</taxon>
        <taxon>Euphausiidae</taxon>
        <taxon>Meganyctiphanes</taxon>
    </lineage>
</organism>
<feature type="compositionally biased region" description="Pro residues" evidence="1">
    <location>
        <begin position="21"/>
        <end position="35"/>
    </location>
</feature>
<feature type="region of interest" description="Disordered" evidence="1">
    <location>
        <begin position="810"/>
        <end position="831"/>
    </location>
</feature>
<feature type="region of interest" description="Disordered" evidence="1">
    <location>
        <begin position="179"/>
        <end position="249"/>
    </location>
</feature>
<feature type="region of interest" description="Disordered" evidence="1">
    <location>
        <begin position="1112"/>
        <end position="1159"/>
    </location>
</feature>
<proteinExistence type="predicted"/>
<evidence type="ECO:0000313" key="3">
    <source>
        <dbReference type="Proteomes" id="UP001497623"/>
    </source>
</evidence>
<feature type="compositionally biased region" description="Pro residues" evidence="1">
    <location>
        <begin position="527"/>
        <end position="537"/>
    </location>
</feature>
<accession>A0AAV2RTT8</accession>
<feature type="compositionally biased region" description="Polar residues" evidence="1">
    <location>
        <begin position="640"/>
        <end position="652"/>
    </location>
</feature>
<feature type="region of interest" description="Disordered" evidence="1">
    <location>
        <begin position="266"/>
        <end position="404"/>
    </location>
</feature>
<feature type="compositionally biased region" description="Polar residues" evidence="1">
    <location>
        <begin position="1112"/>
        <end position="1135"/>
    </location>
</feature>
<feature type="compositionally biased region" description="Polar residues" evidence="1">
    <location>
        <begin position="333"/>
        <end position="363"/>
    </location>
</feature>
<protein>
    <submittedName>
        <fullName evidence="2">Uncharacterized protein</fullName>
    </submittedName>
</protein>
<dbReference type="EMBL" id="CAXKWB010030241">
    <property type="protein sequence ID" value="CAL4137267.1"/>
    <property type="molecule type" value="Genomic_DNA"/>
</dbReference>
<comment type="caution">
    <text evidence="2">The sequence shown here is derived from an EMBL/GenBank/DDBJ whole genome shotgun (WGS) entry which is preliminary data.</text>
</comment>
<name>A0AAV2RTT8_MEGNR</name>
<keyword evidence="3" id="KW-1185">Reference proteome</keyword>
<feature type="compositionally biased region" description="Low complexity" evidence="1">
    <location>
        <begin position="877"/>
        <end position="901"/>
    </location>
</feature>
<feature type="region of interest" description="Disordered" evidence="1">
    <location>
        <begin position="630"/>
        <end position="783"/>
    </location>
</feature>
<feature type="compositionally biased region" description="Basic and acidic residues" evidence="1">
    <location>
        <begin position="1570"/>
        <end position="1597"/>
    </location>
</feature>
<feature type="compositionally biased region" description="Basic and acidic residues" evidence="1">
    <location>
        <begin position="57"/>
        <end position="71"/>
    </location>
</feature>
<feature type="region of interest" description="Disordered" evidence="1">
    <location>
        <begin position="1569"/>
        <end position="1641"/>
    </location>
</feature>
<feature type="region of interest" description="Disordered" evidence="1">
    <location>
        <begin position="873"/>
        <end position="938"/>
    </location>
</feature>
<feature type="compositionally biased region" description="Basic and acidic residues" evidence="1">
    <location>
        <begin position="1703"/>
        <end position="1723"/>
    </location>
</feature>
<feature type="compositionally biased region" description="Basic and acidic residues" evidence="1">
    <location>
        <begin position="1988"/>
        <end position="2009"/>
    </location>
</feature>
<feature type="compositionally biased region" description="Polar residues" evidence="1">
    <location>
        <begin position="820"/>
        <end position="830"/>
    </location>
</feature>
<feature type="compositionally biased region" description="Polar residues" evidence="1">
    <location>
        <begin position="727"/>
        <end position="743"/>
    </location>
</feature>
<feature type="compositionally biased region" description="Low complexity" evidence="1">
    <location>
        <begin position="1670"/>
        <end position="1692"/>
    </location>
</feature>
<reference evidence="2 3" key="1">
    <citation type="submission" date="2024-05" db="EMBL/GenBank/DDBJ databases">
        <authorList>
            <person name="Wallberg A."/>
        </authorList>
    </citation>
    <scope>NUCLEOTIDE SEQUENCE [LARGE SCALE GENOMIC DNA]</scope>
</reference>
<evidence type="ECO:0000256" key="1">
    <source>
        <dbReference type="SAM" id="MobiDB-lite"/>
    </source>
</evidence>
<evidence type="ECO:0000313" key="2">
    <source>
        <dbReference type="EMBL" id="CAL4137267.1"/>
    </source>
</evidence>
<feature type="compositionally biased region" description="Polar residues" evidence="1">
    <location>
        <begin position="445"/>
        <end position="483"/>
    </location>
</feature>
<feature type="compositionally biased region" description="Polar residues" evidence="1">
    <location>
        <begin position="1759"/>
        <end position="1786"/>
    </location>
</feature>
<feature type="region of interest" description="Disordered" evidence="1">
    <location>
        <begin position="1669"/>
        <end position="1882"/>
    </location>
</feature>
<feature type="compositionally biased region" description="Polar residues" evidence="1">
    <location>
        <begin position="378"/>
        <end position="388"/>
    </location>
</feature>